<proteinExistence type="predicted"/>
<evidence type="ECO:0000313" key="2">
    <source>
        <dbReference type="Proteomes" id="UP000322553"/>
    </source>
</evidence>
<reference evidence="1 2" key="1">
    <citation type="submission" date="2019-08" db="EMBL/GenBank/DDBJ databases">
        <title>Complete genome sequence of Kushneria sp. YCWA18, a halophilic phosphate-solubilizing bacterium isolated from Daqiao saltern in China.</title>
        <authorList>
            <person name="Du G.-X."/>
            <person name="Qu L.-Y."/>
        </authorList>
    </citation>
    <scope>NUCLEOTIDE SEQUENCE [LARGE SCALE GENOMIC DNA]</scope>
    <source>
        <strain evidence="1 2">YCWA18</strain>
    </source>
</reference>
<accession>A0A5C0ZXQ5</accession>
<gene>
    <name evidence="1" type="ORF">FY550_09450</name>
</gene>
<dbReference type="InterPro" id="IPR032720">
    <property type="entry name" value="Cys_rich_CWC"/>
</dbReference>
<protein>
    <submittedName>
        <fullName evidence="1">DUF1289 domain-containing protein</fullName>
    </submittedName>
</protein>
<dbReference type="OrthoDB" id="8911262at2"/>
<dbReference type="AlphaFoldDB" id="A0A5C0ZXQ5"/>
<dbReference type="InterPro" id="IPR010710">
    <property type="entry name" value="DUF1289"/>
</dbReference>
<sequence length="111" mass="12265">MTTLYVNMSPCIGICNLNSGICRGCFRTLDEITGWKDMAMSDRESVMRQIKGHRATHHCPECGHPSWCAMENGNSVSACWCSRVTAARAIEGEKCLCRRCLCTELTDGANT</sequence>
<dbReference type="KEGG" id="kuy:FY550_09450"/>
<keyword evidence="2" id="KW-1185">Reference proteome</keyword>
<organism evidence="1 2">
    <name type="scientific">Kushneria phosphatilytica</name>
    <dbReference type="NCBI Taxonomy" id="657387"/>
    <lineage>
        <taxon>Bacteria</taxon>
        <taxon>Pseudomonadati</taxon>
        <taxon>Pseudomonadota</taxon>
        <taxon>Gammaproteobacteria</taxon>
        <taxon>Oceanospirillales</taxon>
        <taxon>Halomonadaceae</taxon>
        <taxon>Kushneria</taxon>
    </lineage>
</organism>
<dbReference type="EMBL" id="CP043420">
    <property type="protein sequence ID" value="QEL11342.1"/>
    <property type="molecule type" value="Genomic_DNA"/>
</dbReference>
<dbReference type="Pfam" id="PF06945">
    <property type="entry name" value="DUF1289"/>
    <property type="match status" value="1"/>
</dbReference>
<name>A0A5C0ZXQ5_9GAMM</name>
<dbReference type="Pfam" id="PF14375">
    <property type="entry name" value="Cys_rich_CWC"/>
    <property type="match status" value="1"/>
</dbReference>
<evidence type="ECO:0000313" key="1">
    <source>
        <dbReference type="EMBL" id="QEL11342.1"/>
    </source>
</evidence>
<dbReference type="Proteomes" id="UP000322553">
    <property type="component" value="Chromosome"/>
</dbReference>